<protein>
    <submittedName>
        <fullName evidence="2">Uncharacterized protein</fullName>
    </submittedName>
</protein>
<evidence type="ECO:0000256" key="1">
    <source>
        <dbReference type="SAM" id="Phobius"/>
    </source>
</evidence>
<evidence type="ECO:0000313" key="3">
    <source>
        <dbReference type="Proteomes" id="UP000177126"/>
    </source>
</evidence>
<gene>
    <name evidence="2" type="ORF">A3B04_02720</name>
</gene>
<evidence type="ECO:0000313" key="2">
    <source>
        <dbReference type="EMBL" id="OGZ42225.1"/>
    </source>
</evidence>
<dbReference type="AlphaFoldDB" id="A0A1G2FVY1"/>
<feature type="transmembrane region" description="Helical" evidence="1">
    <location>
        <begin position="7"/>
        <end position="25"/>
    </location>
</feature>
<dbReference type="EMBL" id="MHNF01000002">
    <property type="protein sequence ID" value="OGZ42225.1"/>
    <property type="molecule type" value="Genomic_DNA"/>
</dbReference>
<dbReference type="Proteomes" id="UP000177126">
    <property type="component" value="Unassembled WGS sequence"/>
</dbReference>
<sequence>MRSKKEVEAIVSAMGVFMAIISNLVELVKKLGGSIEMIYRLATPEGSETLEAIARIIVGGAAKVQSQFLKLISGAVSLTVDAVDGTEILADAKDMFLAGIDSDFINWGADEPGRSTAETSVDVYEMQKEKDATFSQMFGDLSSDVRRLCLTQHQIKNFVKKHRNWLRTEGYATFFLFESKGHFFVASVDVHSGGRLYVSVRLFGSAHVWDAELRRRLVVPKLA</sequence>
<organism evidence="2 3">
    <name type="scientific">Candidatus Portnoybacteria bacterium RIFCSPLOWO2_02_FULL_39_11</name>
    <dbReference type="NCBI Taxonomy" id="1802001"/>
    <lineage>
        <taxon>Bacteria</taxon>
        <taxon>Candidatus Portnoyibacteriota</taxon>
    </lineage>
</organism>
<accession>A0A1G2FVY1</accession>
<proteinExistence type="predicted"/>
<comment type="caution">
    <text evidence="2">The sequence shown here is derived from an EMBL/GenBank/DDBJ whole genome shotgun (WGS) entry which is preliminary data.</text>
</comment>
<name>A0A1G2FVY1_9BACT</name>
<keyword evidence="1" id="KW-1133">Transmembrane helix</keyword>
<reference evidence="2 3" key="1">
    <citation type="journal article" date="2016" name="Nat. Commun.">
        <title>Thousands of microbial genomes shed light on interconnected biogeochemical processes in an aquifer system.</title>
        <authorList>
            <person name="Anantharaman K."/>
            <person name="Brown C.T."/>
            <person name="Hug L.A."/>
            <person name="Sharon I."/>
            <person name="Castelle C.J."/>
            <person name="Probst A.J."/>
            <person name="Thomas B.C."/>
            <person name="Singh A."/>
            <person name="Wilkins M.J."/>
            <person name="Karaoz U."/>
            <person name="Brodie E.L."/>
            <person name="Williams K.H."/>
            <person name="Hubbard S.S."/>
            <person name="Banfield J.F."/>
        </authorList>
    </citation>
    <scope>NUCLEOTIDE SEQUENCE [LARGE SCALE GENOMIC DNA]</scope>
</reference>
<keyword evidence="1" id="KW-0472">Membrane</keyword>
<keyword evidence="1" id="KW-0812">Transmembrane</keyword>